<feature type="active site" description="Proton acceptor" evidence="4">
    <location>
        <position position="122"/>
    </location>
</feature>
<dbReference type="Pfam" id="PF17836">
    <property type="entry name" value="PglD_N"/>
    <property type="match status" value="1"/>
</dbReference>
<protein>
    <submittedName>
        <fullName evidence="7">General glycosylation pathway protein</fullName>
    </submittedName>
</protein>
<dbReference type="AlphaFoldDB" id="A7I1X1"/>
<dbReference type="RefSeq" id="WP_012108805.1">
    <property type="nucleotide sequence ID" value="NC_009714.1"/>
</dbReference>
<feature type="binding site" evidence="5">
    <location>
        <begin position="34"/>
        <end position="35"/>
    </location>
    <ligand>
        <name>substrate</name>
    </ligand>
</feature>
<dbReference type="OrthoDB" id="9801456at2"/>
<organism evidence="7 8">
    <name type="scientific">Campylobacter hominis (strain ATCC BAA-381 / DSM 21671 / CCUG 45161 / LMG 19568 / NCTC 13146 / CH001A)</name>
    <dbReference type="NCBI Taxonomy" id="360107"/>
    <lineage>
        <taxon>Bacteria</taxon>
        <taxon>Pseudomonadati</taxon>
        <taxon>Campylobacterota</taxon>
        <taxon>Epsilonproteobacteria</taxon>
        <taxon>Campylobacterales</taxon>
        <taxon>Campylobacteraceae</taxon>
        <taxon>Campylobacter</taxon>
    </lineage>
</organism>
<evidence type="ECO:0000259" key="6">
    <source>
        <dbReference type="Pfam" id="PF17836"/>
    </source>
</evidence>
<feature type="site" description="Increases basicity of active site His" evidence="4">
    <location>
        <position position="123"/>
    </location>
</feature>
<name>A7I1X1_CAMHC</name>
<dbReference type="InterPro" id="IPR018357">
    <property type="entry name" value="Hexapep_transf_CS"/>
</dbReference>
<evidence type="ECO:0000313" key="8">
    <source>
        <dbReference type="Proteomes" id="UP000002407"/>
    </source>
</evidence>
<dbReference type="SUPFAM" id="SSF51161">
    <property type="entry name" value="Trimeric LpxA-like enzymes"/>
    <property type="match status" value="1"/>
</dbReference>
<dbReference type="Gene3D" id="3.40.50.20">
    <property type="match status" value="1"/>
</dbReference>
<evidence type="ECO:0000256" key="4">
    <source>
        <dbReference type="PIRSR" id="PIRSR620019-1"/>
    </source>
</evidence>
<keyword evidence="8" id="KW-1185">Reference proteome</keyword>
<dbReference type="InterPro" id="IPR011004">
    <property type="entry name" value="Trimer_LpxA-like_sf"/>
</dbReference>
<dbReference type="KEGG" id="cha:CHAB381_0951"/>
<dbReference type="NCBIfam" id="TIGR03570">
    <property type="entry name" value="NeuD_NnaD"/>
    <property type="match status" value="1"/>
</dbReference>
<evidence type="ECO:0000256" key="2">
    <source>
        <dbReference type="ARBA" id="ARBA00022679"/>
    </source>
</evidence>
<feature type="binding site" evidence="5">
    <location>
        <position position="131"/>
    </location>
    <ligand>
        <name>acetyl-CoA</name>
        <dbReference type="ChEBI" id="CHEBI:57288"/>
    </ligand>
</feature>
<feature type="binding site" evidence="5">
    <location>
        <position position="55"/>
    </location>
    <ligand>
        <name>substrate</name>
    </ligand>
</feature>
<evidence type="ECO:0000256" key="1">
    <source>
        <dbReference type="ARBA" id="ARBA00007274"/>
    </source>
</evidence>
<dbReference type="InterPro" id="IPR050179">
    <property type="entry name" value="Trans_hexapeptide_repeat"/>
</dbReference>
<evidence type="ECO:0000256" key="3">
    <source>
        <dbReference type="ARBA" id="ARBA00022737"/>
    </source>
</evidence>
<dbReference type="PANTHER" id="PTHR43300:SF7">
    <property type="entry name" value="UDP-N-ACETYLBACILLOSAMINE N-ACETYLTRANSFERASE"/>
    <property type="match status" value="1"/>
</dbReference>
<accession>A7I1X1</accession>
<gene>
    <name evidence="7" type="ordered locus">CHAB381_0951</name>
</gene>
<dbReference type="EMBL" id="CP000776">
    <property type="protein sequence ID" value="ABS51894.1"/>
    <property type="molecule type" value="Genomic_DNA"/>
</dbReference>
<proteinExistence type="inferred from homology"/>
<dbReference type="Gene3D" id="2.160.10.10">
    <property type="entry name" value="Hexapeptide repeat proteins"/>
    <property type="match status" value="1"/>
</dbReference>
<dbReference type="HOGENOM" id="CLU_081811_2_0_7"/>
<dbReference type="GO" id="GO:0016740">
    <property type="term" value="F:transferase activity"/>
    <property type="evidence" value="ECO:0007669"/>
    <property type="project" value="UniProtKB-KW"/>
</dbReference>
<evidence type="ECO:0000256" key="5">
    <source>
        <dbReference type="PIRSR" id="PIRSR620019-2"/>
    </source>
</evidence>
<comment type="similarity">
    <text evidence="1">Belongs to the transferase hexapeptide repeat family.</text>
</comment>
<feature type="domain" description="PglD N-terminal" evidence="6">
    <location>
        <begin position="6"/>
        <end position="67"/>
    </location>
</feature>
<keyword evidence="2" id="KW-0808">Transferase</keyword>
<dbReference type="PROSITE" id="PS00101">
    <property type="entry name" value="HEXAPEP_TRANSFERASES"/>
    <property type="match status" value="1"/>
</dbReference>
<feature type="binding site" evidence="5">
    <location>
        <begin position="12"/>
        <end position="14"/>
    </location>
    <ligand>
        <name>substrate</name>
    </ligand>
</feature>
<dbReference type="Proteomes" id="UP000002407">
    <property type="component" value="Chromosome"/>
</dbReference>
<dbReference type="InterPro" id="IPR041561">
    <property type="entry name" value="PglD_N"/>
</dbReference>
<dbReference type="STRING" id="360107.CHAB381_0951"/>
<sequence>MAKTEIYIYGASGHGKVIADIARDNGYERIVFLDDNGNMKFSPCLPKADIIIAIGDNFTREKIQKKVVSAGFNVVNLIHSSAVVSKSAKFGKGIVVMPRAVINADAVIKDGAIINTGAVVEHDCVIGKFSHLSPNAAIAGGVIVGDRVHLGILSAVIQQITIGKNSKIGAGAAVIKDIPADSVAVGVPAKVIHNI</sequence>
<reference evidence="8" key="1">
    <citation type="submission" date="2007-07" db="EMBL/GenBank/DDBJ databases">
        <title>Complete genome sequence of Campylobacter hominis ATCC BAA-381, a commensal isolated from the human gastrointestinal tract.</title>
        <authorList>
            <person name="Fouts D.E."/>
            <person name="Mongodin E.F."/>
            <person name="Puiu D."/>
            <person name="Sebastian Y."/>
            <person name="Miller W.G."/>
            <person name="Mandrell R.E."/>
            <person name="Nelson K.E."/>
        </authorList>
    </citation>
    <scope>NUCLEOTIDE SEQUENCE [LARGE SCALE GENOMIC DNA]</scope>
    <source>
        <strain evidence="8">ATCC BAA-381 / LMG 19568 / NCTC 13146 / CH001A</strain>
    </source>
</reference>
<feature type="binding site" evidence="5">
    <location>
        <position position="152"/>
    </location>
    <ligand>
        <name>acetyl-CoA</name>
        <dbReference type="ChEBI" id="CHEBI:57288"/>
    </ligand>
</feature>
<dbReference type="eggNOG" id="COG0110">
    <property type="taxonomic scope" value="Bacteria"/>
</dbReference>
<evidence type="ECO:0000313" key="7">
    <source>
        <dbReference type="EMBL" id="ABS51894.1"/>
    </source>
</evidence>
<dbReference type="PANTHER" id="PTHR43300">
    <property type="entry name" value="ACETYLTRANSFERASE"/>
    <property type="match status" value="1"/>
</dbReference>
<keyword evidence="3" id="KW-0677">Repeat</keyword>
<dbReference type="InterPro" id="IPR020019">
    <property type="entry name" value="AcTrfase_PglD-like"/>
</dbReference>
<dbReference type="CDD" id="cd03360">
    <property type="entry name" value="LbH_AT_putative"/>
    <property type="match status" value="1"/>
</dbReference>